<proteinExistence type="predicted"/>
<sequence length="111" mass="12469">MIGRKQKSFGGRLIINHCEIHHKALQFDVKKLRSTPGFCQFFQDSRGRSRSPSADYREYAIALVLVRLVAAMVAAEVDTGVVAVVAVVGDKIVRIHLHQMSRCIQSIFVHH</sequence>
<reference evidence="2" key="1">
    <citation type="submission" date="2017-10" db="EMBL/GenBank/DDBJ databases">
        <title>Rapid genome shrinkage in a self-fertile nematode reveals novel sperm competition proteins.</title>
        <authorList>
            <person name="Yin D."/>
            <person name="Schwarz E.M."/>
            <person name="Thomas C.G."/>
            <person name="Felde R.L."/>
            <person name="Korf I.F."/>
            <person name="Cutter A.D."/>
            <person name="Schartner C.M."/>
            <person name="Ralston E.J."/>
            <person name="Meyer B.J."/>
            <person name="Haag E.S."/>
        </authorList>
    </citation>
    <scope>NUCLEOTIDE SEQUENCE [LARGE SCALE GENOMIC DNA]</scope>
    <source>
        <strain evidence="2">JU1422</strain>
    </source>
</reference>
<organism evidence="1 2">
    <name type="scientific">Caenorhabditis nigoni</name>
    <dbReference type="NCBI Taxonomy" id="1611254"/>
    <lineage>
        <taxon>Eukaryota</taxon>
        <taxon>Metazoa</taxon>
        <taxon>Ecdysozoa</taxon>
        <taxon>Nematoda</taxon>
        <taxon>Chromadorea</taxon>
        <taxon>Rhabditida</taxon>
        <taxon>Rhabditina</taxon>
        <taxon>Rhabditomorpha</taxon>
        <taxon>Rhabditoidea</taxon>
        <taxon>Rhabditidae</taxon>
        <taxon>Peloderinae</taxon>
        <taxon>Caenorhabditis</taxon>
    </lineage>
</organism>
<dbReference type="Proteomes" id="UP000230233">
    <property type="component" value="Chromosome III"/>
</dbReference>
<dbReference type="EMBL" id="PDUG01000003">
    <property type="protein sequence ID" value="PIC43004.1"/>
    <property type="molecule type" value="Genomic_DNA"/>
</dbReference>
<evidence type="ECO:0000313" key="2">
    <source>
        <dbReference type="Proteomes" id="UP000230233"/>
    </source>
</evidence>
<comment type="caution">
    <text evidence="1">The sequence shown here is derived from an EMBL/GenBank/DDBJ whole genome shotgun (WGS) entry which is preliminary data.</text>
</comment>
<keyword evidence="2" id="KW-1185">Reference proteome</keyword>
<evidence type="ECO:0000313" key="1">
    <source>
        <dbReference type="EMBL" id="PIC43004.1"/>
    </source>
</evidence>
<gene>
    <name evidence="1" type="primary">Cnig_chr_III.g9897</name>
    <name evidence="1" type="ORF">B9Z55_009897</name>
</gene>
<dbReference type="AlphaFoldDB" id="A0A2G5UU11"/>
<protein>
    <submittedName>
        <fullName evidence="1">Uncharacterized protein</fullName>
    </submittedName>
</protein>
<accession>A0A2G5UU11</accession>
<name>A0A2G5UU11_9PELO</name>